<dbReference type="Pfam" id="PF09859">
    <property type="entry name" value="Oxygenase-NA"/>
    <property type="match status" value="1"/>
</dbReference>
<dbReference type="Gene3D" id="2.60.120.620">
    <property type="entry name" value="q2cbj1_9rhob like domain"/>
    <property type="match status" value="1"/>
</dbReference>
<reference evidence="2 3" key="2">
    <citation type="submission" date="2024-05" db="EMBL/GenBank/DDBJ databases">
        <authorList>
            <person name="Chen Y."/>
            <person name="Shah S."/>
            <person name="Dougan E. K."/>
            <person name="Thang M."/>
            <person name="Chan C."/>
        </authorList>
    </citation>
    <scope>NUCLEOTIDE SEQUENCE [LARGE SCALE GENOMIC DNA]</scope>
</reference>
<dbReference type="Proteomes" id="UP001152797">
    <property type="component" value="Unassembled WGS sequence"/>
</dbReference>
<dbReference type="OrthoDB" id="439635at2759"/>
<evidence type="ECO:0000313" key="1">
    <source>
        <dbReference type="EMBL" id="CAI3981695.1"/>
    </source>
</evidence>
<dbReference type="EMBL" id="CAMXCT010000656">
    <property type="protein sequence ID" value="CAI3981695.1"/>
    <property type="molecule type" value="Genomic_DNA"/>
</dbReference>
<keyword evidence="3" id="KW-1185">Reference proteome</keyword>
<proteinExistence type="predicted"/>
<organism evidence="1">
    <name type="scientific">Cladocopium goreaui</name>
    <dbReference type="NCBI Taxonomy" id="2562237"/>
    <lineage>
        <taxon>Eukaryota</taxon>
        <taxon>Sar</taxon>
        <taxon>Alveolata</taxon>
        <taxon>Dinophyceae</taxon>
        <taxon>Suessiales</taxon>
        <taxon>Symbiodiniaceae</taxon>
        <taxon>Cladocopium</taxon>
    </lineage>
</organism>
<accession>A0A9P1FP96</accession>
<dbReference type="EMBL" id="CAMXCT020000656">
    <property type="protein sequence ID" value="CAL1135070.1"/>
    <property type="molecule type" value="Genomic_DNA"/>
</dbReference>
<evidence type="ECO:0000313" key="3">
    <source>
        <dbReference type="Proteomes" id="UP001152797"/>
    </source>
</evidence>
<dbReference type="InterPro" id="IPR018655">
    <property type="entry name" value="DUF2086"/>
</dbReference>
<evidence type="ECO:0000313" key="2">
    <source>
        <dbReference type="EMBL" id="CAL4769007.1"/>
    </source>
</evidence>
<sequence>MQTACAAYGSSSANQEARNREYWQVRLQDWARDPLTQKNLLEVGFAVLPGALLPLEVEALLQELPYLVEGGAVRMEQQSKGNGGYDYLRQLPLHLSTLREVAYEVFLPSANEFLQQHCLEVAGCGRSICNELDVRERRGGLPESLQEFESLCERRGQTRESNLLLWYQEGGENRAHRDIYGEVSYPLQMLLLLSQPGQDFNGGRFFTIVDGRKQEANLNCGDLLIFRTSCKHGCTLVRRGRKPEVRRVVVGLQFAKRQLRRERLARESR</sequence>
<reference evidence="1" key="1">
    <citation type="submission" date="2022-10" db="EMBL/GenBank/DDBJ databases">
        <authorList>
            <person name="Chen Y."/>
            <person name="Dougan E. K."/>
            <person name="Chan C."/>
            <person name="Rhodes N."/>
            <person name="Thang M."/>
        </authorList>
    </citation>
    <scope>NUCLEOTIDE SEQUENCE</scope>
</reference>
<name>A0A9P1FP96_9DINO</name>
<gene>
    <name evidence="1" type="ORF">C1SCF055_LOCUS9459</name>
</gene>
<comment type="caution">
    <text evidence="1">The sequence shown here is derived from an EMBL/GenBank/DDBJ whole genome shotgun (WGS) entry which is preliminary data.</text>
</comment>
<dbReference type="EMBL" id="CAMXCT030000656">
    <property type="protein sequence ID" value="CAL4769007.1"/>
    <property type="molecule type" value="Genomic_DNA"/>
</dbReference>
<dbReference type="AlphaFoldDB" id="A0A9P1FP96"/>
<protein>
    <submittedName>
        <fullName evidence="2">Uncharacterized protein MT2286</fullName>
    </submittedName>
</protein>